<keyword evidence="3" id="KW-0732">Signal</keyword>
<keyword evidence="2" id="KW-0812">Transmembrane</keyword>
<dbReference type="PROSITE" id="PS50835">
    <property type="entry name" value="IG_LIKE"/>
    <property type="match status" value="1"/>
</dbReference>
<keyword evidence="2" id="KW-0472">Membrane</keyword>
<name>A0A3B1J2S1_ASTMX</name>
<dbReference type="InterPro" id="IPR036179">
    <property type="entry name" value="Ig-like_dom_sf"/>
</dbReference>
<dbReference type="GeneTree" id="ENSGT01150000287451"/>
<dbReference type="InterPro" id="IPR013783">
    <property type="entry name" value="Ig-like_fold"/>
</dbReference>
<dbReference type="GO" id="GO:0038023">
    <property type="term" value="F:signaling receptor activity"/>
    <property type="evidence" value="ECO:0007669"/>
    <property type="project" value="InterPro"/>
</dbReference>
<organism evidence="5 6">
    <name type="scientific">Astyanax mexicanus</name>
    <name type="common">Blind cave fish</name>
    <name type="synonym">Astyanax fasciatus mexicanus</name>
    <dbReference type="NCBI Taxonomy" id="7994"/>
    <lineage>
        <taxon>Eukaryota</taxon>
        <taxon>Metazoa</taxon>
        <taxon>Chordata</taxon>
        <taxon>Craniata</taxon>
        <taxon>Vertebrata</taxon>
        <taxon>Euteleostomi</taxon>
        <taxon>Actinopterygii</taxon>
        <taxon>Neopterygii</taxon>
        <taxon>Teleostei</taxon>
        <taxon>Ostariophysi</taxon>
        <taxon>Characiformes</taxon>
        <taxon>Characoidei</taxon>
        <taxon>Acestrorhamphidae</taxon>
        <taxon>Acestrorhamphinae</taxon>
        <taxon>Astyanax</taxon>
    </lineage>
</organism>
<evidence type="ECO:0000256" key="1">
    <source>
        <dbReference type="SAM" id="MobiDB-lite"/>
    </source>
</evidence>
<dbReference type="SUPFAM" id="SSF48726">
    <property type="entry name" value="Immunoglobulin"/>
    <property type="match status" value="1"/>
</dbReference>
<reference evidence="6" key="2">
    <citation type="journal article" date="2014" name="Nat. Commun.">
        <title>The cavefish genome reveals candidate genes for eye loss.</title>
        <authorList>
            <person name="McGaugh S.E."/>
            <person name="Gross J.B."/>
            <person name="Aken B."/>
            <person name="Blin M."/>
            <person name="Borowsky R."/>
            <person name="Chalopin D."/>
            <person name="Hinaux H."/>
            <person name="Jeffery W.R."/>
            <person name="Keene A."/>
            <person name="Ma L."/>
            <person name="Minx P."/>
            <person name="Murphy D."/>
            <person name="O'Quin K.E."/>
            <person name="Retaux S."/>
            <person name="Rohner N."/>
            <person name="Searle S.M."/>
            <person name="Stahl B.A."/>
            <person name="Tabin C."/>
            <person name="Volff J.N."/>
            <person name="Yoshizawa M."/>
            <person name="Warren W.C."/>
        </authorList>
    </citation>
    <scope>NUCLEOTIDE SEQUENCE [LARGE SCALE GENOMIC DNA]</scope>
    <source>
        <strain evidence="6">female</strain>
    </source>
</reference>
<feature type="transmembrane region" description="Helical" evidence="2">
    <location>
        <begin position="165"/>
        <end position="188"/>
    </location>
</feature>
<feature type="signal peptide" evidence="3">
    <location>
        <begin position="1"/>
        <end position="28"/>
    </location>
</feature>
<dbReference type="Proteomes" id="UP000018467">
    <property type="component" value="Unassembled WGS sequence"/>
</dbReference>
<protein>
    <submittedName>
        <fullName evidence="5">B and T lymphocyte associated</fullName>
    </submittedName>
</protein>
<feature type="chain" id="PRO_5017438291" evidence="3">
    <location>
        <begin position="29"/>
        <end position="296"/>
    </location>
</feature>
<dbReference type="SMART" id="SM00409">
    <property type="entry name" value="IG"/>
    <property type="match status" value="1"/>
</dbReference>
<dbReference type="AlphaFoldDB" id="A0A3B1J2S1"/>
<dbReference type="Bgee" id="ENSAMXG00000042478">
    <property type="expression patterns" value="Expressed in intestine and 4 other cell types or tissues"/>
</dbReference>
<dbReference type="InterPro" id="IPR003599">
    <property type="entry name" value="Ig_sub"/>
</dbReference>
<sequence>MMDKALLERILMLNNLILVLVLFGSADAQGGCAPEVRGRKNTVVFTVSSKKPNISCPVRYCEKIPTITWFKLSALNTSYHLPVNETDTITITQERSTAHKKEIISYLTFKRISISDAGLYKCAASESGFISESHSINVSVSETVSQRDNKMTASADLEKPGDFGWMPYIIICSGIIGLVTVVLVIFFLSVDGCKCSKKDNNQRTQVPPSPNVSKSDGHCRGKEKSERKNVYKSSAETLQLDIPSSSSARDQQENTPQQQIVYATLDHLAPRVPPAVHHFSREQHSEYAAIRYTETV</sequence>
<dbReference type="PANTHER" id="PTHR37996:SF1">
    <property type="entry name" value="B- AND T-LYMPHOCYTE ATTENUATOR"/>
    <property type="match status" value="1"/>
</dbReference>
<reference evidence="5" key="3">
    <citation type="submission" date="2025-08" db="UniProtKB">
        <authorList>
            <consortium name="Ensembl"/>
        </authorList>
    </citation>
    <scope>IDENTIFICATION</scope>
</reference>
<accession>A0A3B1J2S1</accession>
<dbReference type="Ensembl" id="ENSAMXT00000047009.1">
    <property type="protein sequence ID" value="ENSAMXP00000036523.1"/>
    <property type="gene ID" value="ENSAMXG00000042478.1"/>
</dbReference>
<feature type="domain" description="Ig-like" evidence="4">
    <location>
        <begin position="34"/>
        <end position="139"/>
    </location>
</feature>
<feature type="compositionally biased region" description="Polar residues" evidence="1">
    <location>
        <begin position="202"/>
        <end position="214"/>
    </location>
</feature>
<proteinExistence type="predicted"/>
<evidence type="ECO:0000313" key="6">
    <source>
        <dbReference type="Proteomes" id="UP000018467"/>
    </source>
</evidence>
<dbReference type="GO" id="GO:0002768">
    <property type="term" value="P:immune response-regulating cell surface receptor signaling pathway"/>
    <property type="evidence" value="ECO:0007669"/>
    <property type="project" value="InterPro"/>
</dbReference>
<dbReference type="InParanoid" id="A0A3B1J2S1"/>
<dbReference type="Gene3D" id="2.60.40.10">
    <property type="entry name" value="Immunoglobulins"/>
    <property type="match status" value="1"/>
</dbReference>
<feature type="compositionally biased region" description="Basic and acidic residues" evidence="1">
    <location>
        <begin position="215"/>
        <end position="229"/>
    </location>
</feature>
<feature type="region of interest" description="Disordered" evidence="1">
    <location>
        <begin position="198"/>
        <end position="234"/>
    </location>
</feature>
<evidence type="ECO:0000313" key="5">
    <source>
        <dbReference type="Ensembl" id="ENSAMXP00000036523.1"/>
    </source>
</evidence>
<dbReference type="InterPro" id="IPR039257">
    <property type="entry name" value="BTLA"/>
</dbReference>
<dbReference type="GO" id="GO:0005886">
    <property type="term" value="C:plasma membrane"/>
    <property type="evidence" value="ECO:0007669"/>
    <property type="project" value="InterPro"/>
</dbReference>
<evidence type="ECO:0000259" key="4">
    <source>
        <dbReference type="PROSITE" id="PS50835"/>
    </source>
</evidence>
<dbReference type="PANTHER" id="PTHR37996">
    <property type="entry name" value="B- AND T-LYMPHOCYTE ATTENUATOR"/>
    <property type="match status" value="1"/>
</dbReference>
<evidence type="ECO:0000256" key="3">
    <source>
        <dbReference type="SAM" id="SignalP"/>
    </source>
</evidence>
<keyword evidence="6" id="KW-1185">Reference proteome</keyword>
<dbReference type="InterPro" id="IPR007110">
    <property type="entry name" value="Ig-like_dom"/>
</dbReference>
<reference evidence="6" key="1">
    <citation type="submission" date="2013-03" db="EMBL/GenBank/DDBJ databases">
        <authorList>
            <person name="Jeffery W."/>
            <person name="Warren W."/>
            <person name="Wilson R.K."/>
        </authorList>
    </citation>
    <scope>NUCLEOTIDE SEQUENCE</scope>
    <source>
        <strain evidence="6">female</strain>
    </source>
</reference>
<keyword evidence="2" id="KW-1133">Transmembrane helix</keyword>
<evidence type="ECO:0000256" key="2">
    <source>
        <dbReference type="SAM" id="Phobius"/>
    </source>
</evidence>
<reference evidence="5" key="4">
    <citation type="submission" date="2025-09" db="UniProtKB">
        <authorList>
            <consortium name="Ensembl"/>
        </authorList>
    </citation>
    <scope>IDENTIFICATION</scope>
</reference>